<protein>
    <submittedName>
        <fullName evidence="5">Uncharacterized protein</fullName>
    </submittedName>
</protein>
<dbReference type="PANTHER" id="PTHR21600:SF44">
    <property type="entry name" value="RIBOSOMAL LARGE SUBUNIT PSEUDOURIDINE SYNTHASE D"/>
    <property type="match status" value="1"/>
</dbReference>
<name>A0A0F9N1R3_9ZZZZ</name>
<dbReference type="EMBL" id="LAZR01008977">
    <property type="protein sequence ID" value="KKM75432.1"/>
    <property type="molecule type" value="Genomic_DNA"/>
</dbReference>
<comment type="caution">
    <text evidence="5">The sequence shown here is derived from an EMBL/GenBank/DDBJ whole genome shotgun (WGS) entry which is preliminary data.</text>
</comment>
<dbReference type="InterPro" id="IPR020103">
    <property type="entry name" value="PsdUridine_synth_cat_dom_sf"/>
</dbReference>
<accession>A0A0F9N1R3</accession>
<dbReference type="Gene3D" id="3.30.2350.10">
    <property type="entry name" value="Pseudouridine synthase"/>
    <property type="match status" value="1"/>
</dbReference>
<dbReference type="GO" id="GO:0016757">
    <property type="term" value="F:glycosyltransferase activity"/>
    <property type="evidence" value="ECO:0007669"/>
    <property type="project" value="InterPro"/>
</dbReference>
<dbReference type="InterPro" id="IPR006224">
    <property type="entry name" value="PsdUridine_synth_RluA-like_CS"/>
</dbReference>
<evidence type="ECO:0000256" key="2">
    <source>
        <dbReference type="ARBA" id="ARBA00023235"/>
    </source>
</evidence>
<dbReference type="GO" id="GO:0003723">
    <property type="term" value="F:RNA binding"/>
    <property type="evidence" value="ECO:0007669"/>
    <property type="project" value="InterPro"/>
</dbReference>
<dbReference type="InterPro" id="IPR006145">
    <property type="entry name" value="PsdUridine_synth_RsuA/RluA"/>
</dbReference>
<dbReference type="AlphaFoldDB" id="A0A0F9N1R3"/>
<evidence type="ECO:0000259" key="3">
    <source>
        <dbReference type="Pfam" id="PF00849"/>
    </source>
</evidence>
<reference evidence="5" key="1">
    <citation type="journal article" date="2015" name="Nature">
        <title>Complex archaea that bridge the gap between prokaryotes and eukaryotes.</title>
        <authorList>
            <person name="Spang A."/>
            <person name="Saw J.H."/>
            <person name="Jorgensen S.L."/>
            <person name="Zaremba-Niedzwiedzka K."/>
            <person name="Martijn J."/>
            <person name="Lind A.E."/>
            <person name="van Eijk R."/>
            <person name="Schleper C."/>
            <person name="Guy L."/>
            <person name="Ettema T.J."/>
        </authorList>
    </citation>
    <scope>NUCLEOTIDE SEQUENCE</scope>
</reference>
<proteinExistence type="inferred from homology"/>
<dbReference type="GO" id="GO:0009982">
    <property type="term" value="F:pseudouridine synthase activity"/>
    <property type="evidence" value="ECO:0007669"/>
    <property type="project" value="InterPro"/>
</dbReference>
<keyword evidence="2" id="KW-0413">Isomerase</keyword>
<gene>
    <name evidence="5" type="ORF">LCGC14_1390320</name>
</gene>
<organism evidence="5">
    <name type="scientific">marine sediment metagenome</name>
    <dbReference type="NCBI Taxonomy" id="412755"/>
    <lineage>
        <taxon>unclassified sequences</taxon>
        <taxon>metagenomes</taxon>
        <taxon>ecological metagenomes</taxon>
    </lineage>
</organism>
<dbReference type="Pfam" id="PF04577">
    <property type="entry name" value="Glyco_transf_61"/>
    <property type="match status" value="1"/>
</dbReference>
<sequence length="485" mass="55017">MLDEIAGKARRRAIEMCEHGVRRGLPPSWFGWRWIQEETLRRYFEAGGPGDLTVLHPEGHATNPLPVNIDTPDKLSDDPDWFGYSQREVLSRPSGETLRATVPGCRVVSFTDQPRGRFWPTVINSRDRAFDLREMRFRPGHGAVQRNAAKPRRLERATWITERVYTNYSHWLSAHLPKLCLLAQRGEMDGLLLPEKRPAVIDASLGMLGFDPKDFRTHGADGVIEVDRLTLLQTDRFRPELLCPVRDMLGRPPDRAPWRRVFISRAAASIRRLSNEAELVTMLEKAGFELVLMEDLNFEQQVRLMGETRVLMAPHGAGLTNMMFCAPGTQVVEIAEPSYPNPNFYAIAVAMGLDYWKVDGAFAGSADVHRLDRDTSGVIVVAKTDQVHFALARQFESRSVEKEYFALCVGVPDRDRDTIDLPLGLHPHQREKMAVRRDHPTSRQAQTFYEVAERFDGFSAIRVVPKTGRTHQIRLHLANVGCPVL</sequence>
<dbReference type="PROSITE" id="PS01129">
    <property type="entry name" value="PSI_RLU"/>
    <property type="match status" value="1"/>
</dbReference>
<evidence type="ECO:0000313" key="5">
    <source>
        <dbReference type="EMBL" id="KKM75432.1"/>
    </source>
</evidence>
<dbReference type="InterPro" id="IPR050188">
    <property type="entry name" value="RluA_PseudoU_synthase"/>
</dbReference>
<dbReference type="InterPro" id="IPR049625">
    <property type="entry name" value="Glyco_transf_61_cat"/>
</dbReference>
<feature type="domain" description="Glycosyltransferase 61 catalytic" evidence="4">
    <location>
        <begin position="168"/>
        <end position="332"/>
    </location>
</feature>
<dbReference type="PANTHER" id="PTHR21600">
    <property type="entry name" value="MITOCHONDRIAL RNA PSEUDOURIDINE SYNTHASE"/>
    <property type="match status" value="1"/>
</dbReference>
<feature type="domain" description="Pseudouridine synthase RsuA/RluA-like" evidence="3">
    <location>
        <begin position="368"/>
        <end position="478"/>
    </location>
</feature>
<comment type="similarity">
    <text evidence="1">Belongs to the pseudouridine synthase RluA family.</text>
</comment>
<dbReference type="SUPFAM" id="SSF55120">
    <property type="entry name" value="Pseudouridine synthase"/>
    <property type="match status" value="1"/>
</dbReference>
<dbReference type="GO" id="GO:0000455">
    <property type="term" value="P:enzyme-directed rRNA pseudouridine synthesis"/>
    <property type="evidence" value="ECO:0007669"/>
    <property type="project" value="TreeGrafter"/>
</dbReference>
<dbReference type="Pfam" id="PF00849">
    <property type="entry name" value="PseudoU_synth_2"/>
    <property type="match status" value="1"/>
</dbReference>
<evidence type="ECO:0000259" key="4">
    <source>
        <dbReference type="Pfam" id="PF04577"/>
    </source>
</evidence>
<dbReference type="CDD" id="cd02869">
    <property type="entry name" value="PseudoU_synth_RluA_like"/>
    <property type="match status" value="1"/>
</dbReference>
<evidence type="ECO:0000256" key="1">
    <source>
        <dbReference type="ARBA" id="ARBA00010876"/>
    </source>
</evidence>